<organism evidence="1 2">
    <name type="scientific">Frigoriflavimonas asaccharolytica</name>
    <dbReference type="NCBI Taxonomy" id="2735899"/>
    <lineage>
        <taxon>Bacteria</taxon>
        <taxon>Pseudomonadati</taxon>
        <taxon>Bacteroidota</taxon>
        <taxon>Flavobacteriia</taxon>
        <taxon>Flavobacteriales</taxon>
        <taxon>Weeksellaceae</taxon>
        <taxon>Frigoriflavimonas</taxon>
    </lineage>
</organism>
<proteinExistence type="predicted"/>
<comment type="caution">
    <text evidence="1">The sequence shown here is derived from an EMBL/GenBank/DDBJ whole genome shotgun (WGS) entry which is preliminary data.</text>
</comment>
<dbReference type="EMBL" id="JABSNO010000020">
    <property type="protein sequence ID" value="NRS93353.1"/>
    <property type="molecule type" value="Genomic_DNA"/>
</dbReference>
<evidence type="ECO:0000313" key="2">
    <source>
        <dbReference type="Proteomes" id="UP000610746"/>
    </source>
</evidence>
<keyword evidence="2" id="KW-1185">Reference proteome</keyword>
<gene>
    <name evidence="1" type="ORF">HNQ03_002442</name>
</gene>
<dbReference type="RefSeq" id="WP_173779919.1">
    <property type="nucleotide sequence ID" value="NZ_JABSNO010000020.1"/>
</dbReference>
<accession>A0A8J8G919</accession>
<protein>
    <submittedName>
        <fullName evidence="1">Uncharacterized protein</fullName>
    </submittedName>
</protein>
<evidence type="ECO:0000313" key="1">
    <source>
        <dbReference type="EMBL" id="NRS93353.1"/>
    </source>
</evidence>
<dbReference type="AlphaFoldDB" id="A0A8J8G919"/>
<name>A0A8J8G919_9FLAO</name>
<sequence length="120" mass="13960">MKIVINFLFSLIVFGASFQNSLFMIDYKINQDFYEIHCINKAKPELDCHGKCQAKKETEKTSNPFSQVKYSFEFKILPSAPFKFLVENQPLLKAETSKFKYQELFVPTIFLKIPAIPPQI</sequence>
<dbReference type="Proteomes" id="UP000610746">
    <property type="component" value="Unassembled WGS sequence"/>
</dbReference>
<reference evidence="1" key="1">
    <citation type="submission" date="2020-05" db="EMBL/GenBank/DDBJ databases">
        <title>Genomic Encyclopedia of Type Strains, Phase IV (KMG-V): Genome sequencing to study the core and pangenomes of soil and plant-associated prokaryotes.</title>
        <authorList>
            <person name="Whitman W."/>
        </authorList>
    </citation>
    <scope>NUCLEOTIDE SEQUENCE</scope>
    <source>
        <strain evidence="1">16F</strain>
    </source>
</reference>